<dbReference type="EMBL" id="WHVB01000029">
    <property type="protein sequence ID" value="KAF8469322.1"/>
    <property type="molecule type" value="Genomic_DNA"/>
</dbReference>
<accession>A0A9P5JXN5</accession>
<name>A0A9P5JXN5_9AGAM</name>
<dbReference type="InterPro" id="IPR000626">
    <property type="entry name" value="Ubiquitin-like_dom"/>
</dbReference>
<organism evidence="4 5">
    <name type="scientific">Russula ochroleuca</name>
    <dbReference type="NCBI Taxonomy" id="152965"/>
    <lineage>
        <taxon>Eukaryota</taxon>
        <taxon>Fungi</taxon>
        <taxon>Dikarya</taxon>
        <taxon>Basidiomycota</taxon>
        <taxon>Agaricomycotina</taxon>
        <taxon>Agaricomycetes</taxon>
        <taxon>Russulales</taxon>
        <taxon>Russulaceae</taxon>
        <taxon>Russula</taxon>
    </lineage>
</organism>
<evidence type="ECO:0000256" key="2">
    <source>
        <dbReference type="ARBA" id="ARBA00022499"/>
    </source>
</evidence>
<keyword evidence="5" id="KW-1185">Reference proteome</keyword>
<dbReference type="PROSITE" id="PS50053">
    <property type="entry name" value="UBIQUITIN_2"/>
    <property type="match status" value="1"/>
</dbReference>
<proteinExistence type="inferred from homology"/>
<evidence type="ECO:0000313" key="5">
    <source>
        <dbReference type="Proteomes" id="UP000759537"/>
    </source>
</evidence>
<dbReference type="InterPro" id="IPR029071">
    <property type="entry name" value="Ubiquitin-like_domsf"/>
</dbReference>
<evidence type="ECO:0000256" key="1">
    <source>
        <dbReference type="ARBA" id="ARBA00008430"/>
    </source>
</evidence>
<evidence type="ECO:0000259" key="3">
    <source>
        <dbReference type="PROSITE" id="PS50053"/>
    </source>
</evidence>
<reference evidence="4" key="1">
    <citation type="submission" date="2019-10" db="EMBL/GenBank/DDBJ databases">
        <authorList>
            <consortium name="DOE Joint Genome Institute"/>
            <person name="Kuo A."/>
            <person name="Miyauchi S."/>
            <person name="Kiss E."/>
            <person name="Drula E."/>
            <person name="Kohler A."/>
            <person name="Sanchez-Garcia M."/>
            <person name="Andreopoulos B."/>
            <person name="Barry K.W."/>
            <person name="Bonito G."/>
            <person name="Buee M."/>
            <person name="Carver A."/>
            <person name="Chen C."/>
            <person name="Cichocki N."/>
            <person name="Clum A."/>
            <person name="Culley D."/>
            <person name="Crous P.W."/>
            <person name="Fauchery L."/>
            <person name="Girlanda M."/>
            <person name="Hayes R."/>
            <person name="Keri Z."/>
            <person name="LaButti K."/>
            <person name="Lipzen A."/>
            <person name="Lombard V."/>
            <person name="Magnuson J."/>
            <person name="Maillard F."/>
            <person name="Morin E."/>
            <person name="Murat C."/>
            <person name="Nolan M."/>
            <person name="Ohm R."/>
            <person name="Pangilinan J."/>
            <person name="Pereira M."/>
            <person name="Perotto S."/>
            <person name="Peter M."/>
            <person name="Riley R."/>
            <person name="Sitrit Y."/>
            <person name="Stielow B."/>
            <person name="Szollosi G."/>
            <person name="Zifcakova L."/>
            <person name="Stursova M."/>
            <person name="Spatafora J.W."/>
            <person name="Tedersoo L."/>
            <person name="Vaario L.-M."/>
            <person name="Yamada A."/>
            <person name="Yan M."/>
            <person name="Wang P."/>
            <person name="Xu J."/>
            <person name="Bruns T."/>
            <person name="Baldrian P."/>
            <person name="Vilgalys R."/>
            <person name="Henrissat B."/>
            <person name="Grigoriev I.V."/>
            <person name="Hibbett D."/>
            <person name="Nagy L.G."/>
            <person name="Martin F.M."/>
        </authorList>
    </citation>
    <scope>NUCLEOTIDE SEQUENCE</scope>
    <source>
        <strain evidence="4">Prilba</strain>
    </source>
</reference>
<dbReference type="InterPro" id="IPR050158">
    <property type="entry name" value="Ubiquitin_ubiquitin-like"/>
</dbReference>
<evidence type="ECO:0000313" key="4">
    <source>
        <dbReference type="EMBL" id="KAF8469322.1"/>
    </source>
</evidence>
<comment type="caution">
    <text evidence="4">The sequence shown here is derived from an EMBL/GenBank/DDBJ whole genome shotgun (WGS) entry which is preliminary data.</text>
</comment>
<dbReference type="Gene3D" id="3.10.20.90">
    <property type="entry name" value="Phosphatidylinositol 3-kinase Catalytic Subunit, Chain A, domain 1"/>
    <property type="match status" value="1"/>
</dbReference>
<dbReference type="PANTHER" id="PTHR10666">
    <property type="entry name" value="UBIQUITIN"/>
    <property type="match status" value="1"/>
</dbReference>
<reference evidence="4" key="2">
    <citation type="journal article" date="2020" name="Nat. Commun.">
        <title>Large-scale genome sequencing of mycorrhizal fungi provides insights into the early evolution of symbiotic traits.</title>
        <authorList>
            <person name="Miyauchi S."/>
            <person name="Kiss E."/>
            <person name="Kuo A."/>
            <person name="Drula E."/>
            <person name="Kohler A."/>
            <person name="Sanchez-Garcia M."/>
            <person name="Morin E."/>
            <person name="Andreopoulos B."/>
            <person name="Barry K.W."/>
            <person name="Bonito G."/>
            <person name="Buee M."/>
            <person name="Carver A."/>
            <person name="Chen C."/>
            <person name="Cichocki N."/>
            <person name="Clum A."/>
            <person name="Culley D."/>
            <person name="Crous P.W."/>
            <person name="Fauchery L."/>
            <person name="Girlanda M."/>
            <person name="Hayes R.D."/>
            <person name="Keri Z."/>
            <person name="LaButti K."/>
            <person name="Lipzen A."/>
            <person name="Lombard V."/>
            <person name="Magnuson J."/>
            <person name="Maillard F."/>
            <person name="Murat C."/>
            <person name="Nolan M."/>
            <person name="Ohm R.A."/>
            <person name="Pangilinan J."/>
            <person name="Pereira M.F."/>
            <person name="Perotto S."/>
            <person name="Peter M."/>
            <person name="Pfister S."/>
            <person name="Riley R."/>
            <person name="Sitrit Y."/>
            <person name="Stielow J.B."/>
            <person name="Szollosi G."/>
            <person name="Zifcakova L."/>
            <person name="Stursova M."/>
            <person name="Spatafora J.W."/>
            <person name="Tedersoo L."/>
            <person name="Vaario L.M."/>
            <person name="Yamada A."/>
            <person name="Yan M."/>
            <person name="Wang P."/>
            <person name="Xu J."/>
            <person name="Bruns T."/>
            <person name="Baldrian P."/>
            <person name="Vilgalys R."/>
            <person name="Dunand C."/>
            <person name="Henrissat B."/>
            <person name="Grigoriev I.V."/>
            <person name="Hibbett D."/>
            <person name="Nagy L.G."/>
            <person name="Martin F.M."/>
        </authorList>
    </citation>
    <scope>NUCLEOTIDE SEQUENCE</scope>
    <source>
        <strain evidence="4">Prilba</strain>
    </source>
</reference>
<comment type="similarity">
    <text evidence="1">Belongs to the ubiquitin family.</text>
</comment>
<dbReference type="FunFam" id="3.10.20.90:FF:000009">
    <property type="entry name" value="Ubiquitin-60S ribosomal protein"/>
    <property type="match status" value="1"/>
</dbReference>
<feature type="domain" description="Ubiquitin-like" evidence="3">
    <location>
        <begin position="1"/>
        <end position="76"/>
    </location>
</feature>
<dbReference type="Pfam" id="PF00240">
    <property type="entry name" value="ubiquitin"/>
    <property type="match status" value="1"/>
</dbReference>
<dbReference type="SMART" id="SM00213">
    <property type="entry name" value="UBQ"/>
    <property type="match status" value="1"/>
</dbReference>
<dbReference type="PRINTS" id="PR00348">
    <property type="entry name" value="UBIQUITIN"/>
</dbReference>
<dbReference type="AlphaFoldDB" id="A0A9P5JXN5"/>
<dbReference type="InterPro" id="IPR019956">
    <property type="entry name" value="Ubiquitin_dom"/>
</dbReference>
<keyword evidence="2" id="KW-1017">Isopeptide bond</keyword>
<sequence>MQIFVKTLTGKTITVETESSDTIHIVKAKIQAKEIIFPDQQRLIFTGKQLEDGHTISDYNIQKESTLHLVLRLRGGRYPEYILAKAAELNNDDETAGFKIYPLYGKILDHWFPPSEGYDIFPYWNIPDTKKI</sequence>
<dbReference type="SUPFAM" id="SSF54236">
    <property type="entry name" value="Ubiquitin-like"/>
    <property type="match status" value="1"/>
</dbReference>
<protein>
    <submittedName>
        <fullName evidence="4">Ubiquitin-related domain-containing protein</fullName>
    </submittedName>
</protein>
<dbReference type="Proteomes" id="UP000759537">
    <property type="component" value="Unassembled WGS sequence"/>
</dbReference>
<dbReference type="OrthoDB" id="428577at2759"/>
<gene>
    <name evidence="4" type="ORF">DFH94DRAFT_231782</name>
</gene>